<organism evidence="2">
    <name type="scientific">Myoviridae sp. ctBCv9</name>
    <dbReference type="NCBI Taxonomy" id="2825045"/>
    <lineage>
        <taxon>Viruses</taxon>
        <taxon>Duplodnaviria</taxon>
        <taxon>Heunggongvirae</taxon>
        <taxon>Uroviricota</taxon>
        <taxon>Caudoviricetes</taxon>
    </lineage>
</organism>
<evidence type="ECO:0000313" key="2">
    <source>
        <dbReference type="EMBL" id="DAF90003.1"/>
    </source>
</evidence>
<feature type="compositionally biased region" description="Polar residues" evidence="1">
    <location>
        <begin position="304"/>
        <end position="326"/>
    </location>
</feature>
<proteinExistence type="predicted"/>
<feature type="compositionally biased region" description="Acidic residues" evidence="1">
    <location>
        <begin position="71"/>
        <end position="105"/>
    </location>
</feature>
<evidence type="ECO:0000256" key="1">
    <source>
        <dbReference type="SAM" id="MobiDB-lite"/>
    </source>
</evidence>
<reference evidence="2" key="1">
    <citation type="journal article" date="2021" name="Proc. Natl. Acad. Sci. U.S.A.">
        <title>A Catalog of Tens of Thousands of Viruses from Human Metagenomes Reveals Hidden Associations with Chronic Diseases.</title>
        <authorList>
            <person name="Tisza M.J."/>
            <person name="Buck C.B."/>
        </authorList>
    </citation>
    <scope>NUCLEOTIDE SEQUENCE</scope>
    <source>
        <strain evidence="2">CtBCv9</strain>
    </source>
</reference>
<feature type="compositionally biased region" description="Acidic residues" evidence="1">
    <location>
        <begin position="49"/>
        <end position="63"/>
    </location>
</feature>
<sequence length="341" mass="37811">MRTAKAVSCGLVFILPSKPDQALKIQRSGQTRPGKEANMDENMNQIPEQEPETTDAFLDDWDGGAEMMADQPEETAEPTETGEETPVEDPSESAETPDEDTEPPADAEQAAQAQQTEAETVDARPQTWELRHMGEVRQANEAEMVALAQKGMDYDRIRSQYDEFKPVMEMVNRFANQQGLNTKDYISRLREQAKQAEGLSEADARRSVELEDREAVVAVAEAERQAQQDAMAQAQRAEAEAASRRQADIQEFQQTFPEAAKDPNSIPPQVWADVRNGSSLVAAYARYAVQQARQDAADAKRETTSVLQNQRNAERSTGSMRSAGDNSKTRDDFGDAFDSAM</sequence>
<dbReference type="EMBL" id="BK016019">
    <property type="protein sequence ID" value="DAF90003.1"/>
    <property type="molecule type" value="Genomic_DNA"/>
</dbReference>
<feature type="region of interest" description="Disordered" evidence="1">
    <location>
        <begin position="292"/>
        <end position="341"/>
    </location>
</feature>
<protein>
    <recommendedName>
        <fullName evidence="3">Scaffolding protein</fullName>
    </recommendedName>
</protein>
<accession>A0A8S5U6B3</accession>
<feature type="region of interest" description="Disordered" evidence="1">
    <location>
        <begin position="16"/>
        <end position="128"/>
    </location>
</feature>
<feature type="compositionally biased region" description="Low complexity" evidence="1">
    <location>
        <begin position="106"/>
        <end position="118"/>
    </location>
</feature>
<evidence type="ECO:0008006" key="3">
    <source>
        <dbReference type="Google" id="ProtNLM"/>
    </source>
</evidence>
<feature type="region of interest" description="Disordered" evidence="1">
    <location>
        <begin position="251"/>
        <end position="271"/>
    </location>
</feature>
<name>A0A8S5U6B3_9CAUD</name>